<dbReference type="SUPFAM" id="SSF55729">
    <property type="entry name" value="Acyl-CoA N-acyltransferases (Nat)"/>
    <property type="match status" value="1"/>
</dbReference>
<protein>
    <submittedName>
        <fullName evidence="2">GNAT family N-acetyltransferase</fullName>
    </submittedName>
</protein>
<sequence>MLSSSRLAFRPCTDADIDLLLQHWTEPMVRRYLFDDRIIDRETVAGFIELSSTLFQNKGYGLWVLTNKANGEFQGVCGLWDGEVVSPDLLYSISTSAWGQGLATESARCVLEYAFEQLKLPYVMSTVDLPNTASIRVLEKNGMKLHEERSLNGNPIRCYSLNAEDYKGLCSSDSLLQRR</sequence>
<dbReference type="PROSITE" id="PS51186">
    <property type="entry name" value="GNAT"/>
    <property type="match status" value="1"/>
</dbReference>
<evidence type="ECO:0000313" key="2">
    <source>
        <dbReference type="EMBL" id="PSB05124.1"/>
    </source>
</evidence>
<dbReference type="EMBL" id="PVWJ01000003">
    <property type="protein sequence ID" value="PSB05124.1"/>
    <property type="molecule type" value="Genomic_DNA"/>
</dbReference>
<evidence type="ECO:0000313" key="3">
    <source>
        <dbReference type="Proteomes" id="UP000238762"/>
    </source>
</evidence>
<dbReference type="PANTHER" id="PTHR43792">
    <property type="entry name" value="GNAT FAMILY, PUTATIVE (AFU_ORTHOLOGUE AFUA_3G00765)-RELATED-RELATED"/>
    <property type="match status" value="1"/>
</dbReference>
<name>A0A2T1CA57_9CYAN</name>
<evidence type="ECO:0000259" key="1">
    <source>
        <dbReference type="PROSITE" id="PS51186"/>
    </source>
</evidence>
<dbReference type="PANTHER" id="PTHR43792:SF1">
    <property type="entry name" value="N-ACETYLTRANSFERASE DOMAIN-CONTAINING PROTEIN"/>
    <property type="match status" value="1"/>
</dbReference>
<dbReference type="RefSeq" id="WP_106286811.1">
    <property type="nucleotide sequence ID" value="NZ_CAWNTC010000123.1"/>
</dbReference>
<gene>
    <name evidence="2" type="ORF">C7B64_01070</name>
</gene>
<dbReference type="InterPro" id="IPR000182">
    <property type="entry name" value="GNAT_dom"/>
</dbReference>
<feature type="domain" description="N-acetyltransferase" evidence="1">
    <location>
        <begin position="7"/>
        <end position="164"/>
    </location>
</feature>
<proteinExistence type="predicted"/>
<keyword evidence="3" id="KW-1185">Reference proteome</keyword>
<dbReference type="InterPro" id="IPR051531">
    <property type="entry name" value="N-acetyltransferase"/>
</dbReference>
<dbReference type="Proteomes" id="UP000238762">
    <property type="component" value="Unassembled WGS sequence"/>
</dbReference>
<reference evidence="2 3" key="2">
    <citation type="submission" date="2018-03" db="EMBL/GenBank/DDBJ databases">
        <title>The ancient ancestry and fast evolution of plastids.</title>
        <authorList>
            <person name="Moore K.R."/>
            <person name="Magnabosco C."/>
            <person name="Momper L."/>
            <person name="Gold D.A."/>
            <person name="Bosak T."/>
            <person name="Fournier G.P."/>
        </authorList>
    </citation>
    <scope>NUCLEOTIDE SEQUENCE [LARGE SCALE GENOMIC DNA]</scope>
    <source>
        <strain evidence="2 3">CCAP 1448/3</strain>
    </source>
</reference>
<keyword evidence="2" id="KW-0808">Transferase</keyword>
<dbReference type="AlphaFoldDB" id="A0A2T1CA57"/>
<organism evidence="2 3">
    <name type="scientific">Merismopedia glauca CCAP 1448/3</name>
    <dbReference type="NCBI Taxonomy" id="1296344"/>
    <lineage>
        <taxon>Bacteria</taxon>
        <taxon>Bacillati</taxon>
        <taxon>Cyanobacteriota</taxon>
        <taxon>Cyanophyceae</taxon>
        <taxon>Synechococcales</taxon>
        <taxon>Merismopediaceae</taxon>
        <taxon>Merismopedia</taxon>
    </lineage>
</organism>
<dbReference type="OrthoDB" id="512181at2"/>
<dbReference type="Pfam" id="PF13302">
    <property type="entry name" value="Acetyltransf_3"/>
    <property type="match status" value="1"/>
</dbReference>
<dbReference type="InterPro" id="IPR016181">
    <property type="entry name" value="Acyl_CoA_acyltransferase"/>
</dbReference>
<dbReference type="GO" id="GO:0016747">
    <property type="term" value="F:acyltransferase activity, transferring groups other than amino-acyl groups"/>
    <property type="evidence" value="ECO:0007669"/>
    <property type="project" value="InterPro"/>
</dbReference>
<dbReference type="Gene3D" id="3.40.630.30">
    <property type="match status" value="1"/>
</dbReference>
<accession>A0A2T1CA57</accession>
<reference evidence="2 3" key="1">
    <citation type="submission" date="2018-02" db="EMBL/GenBank/DDBJ databases">
        <authorList>
            <person name="Cohen D.B."/>
            <person name="Kent A.D."/>
        </authorList>
    </citation>
    <scope>NUCLEOTIDE SEQUENCE [LARGE SCALE GENOMIC DNA]</scope>
    <source>
        <strain evidence="2 3">CCAP 1448/3</strain>
    </source>
</reference>
<comment type="caution">
    <text evidence="2">The sequence shown here is derived from an EMBL/GenBank/DDBJ whole genome shotgun (WGS) entry which is preliminary data.</text>
</comment>